<dbReference type="Pfam" id="PF00457">
    <property type="entry name" value="Glyco_hydro_11"/>
    <property type="match status" value="1"/>
</dbReference>
<evidence type="ECO:0000256" key="14">
    <source>
        <dbReference type="SAM" id="SignalP"/>
    </source>
</evidence>
<feature type="region of interest" description="Disordered" evidence="13">
    <location>
        <begin position="36"/>
        <end position="55"/>
    </location>
</feature>
<dbReference type="InterPro" id="IPR013320">
    <property type="entry name" value="ConA-like_dom_sf"/>
</dbReference>
<keyword evidence="17" id="KW-1185">Reference proteome</keyword>
<evidence type="ECO:0000256" key="13">
    <source>
        <dbReference type="SAM" id="MobiDB-lite"/>
    </source>
</evidence>
<reference evidence="16" key="1">
    <citation type="submission" date="2023-06" db="EMBL/GenBank/DDBJ databases">
        <title>Genome-scale phylogeny and comparative genomics of the fungal order Sordariales.</title>
        <authorList>
            <consortium name="Lawrence Berkeley National Laboratory"/>
            <person name="Hensen N."/>
            <person name="Bonometti L."/>
            <person name="Westerberg I."/>
            <person name="Brannstrom I.O."/>
            <person name="Guillou S."/>
            <person name="Cros-Aarteil S."/>
            <person name="Calhoun S."/>
            <person name="Haridas S."/>
            <person name="Kuo A."/>
            <person name="Mondo S."/>
            <person name="Pangilinan J."/>
            <person name="Riley R."/>
            <person name="Labutti K."/>
            <person name="Andreopoulos B."/>
            <person name="Lipzen A."/>
            <person name="Chen C."/>
            <person name="Yanf M."/>
            <person name="Daum C."/>
            <person name="Ng V."/>
            <person name="Clum A."/>
            <person name="Steindorff A."/>
            <person name="Ohm R."/>
            <person name="Martin F."/>
            <person name="Silar P."/>
            <person name="Natvig D."/>
            <person name="Lalanne C."/>
            <person name="Gautier V."/>
            <person name="Ament-Velasquez S.L."/>
            <person name="Kruys A."/>
            <person name="Hutchinson M.I."/>
            <person name="Powell A.J."/>
            <person name="Barry K."/>
            <person name="Miller A.N."/>
            <person name="Grigoriev I.V."/>
            <person name="Debuchy R."/>
            <person name="Gladieux P."/>
            <person name="Thoren M.H."/>
            <person name="Johannesson H."/>
        </authorList>
    </citation>
    <scope>NUCLEOTIDE SEQUENCE</scope>
    <source>
        <strain evidence="16">PSN4</strain>
    </source>
</reference>
<keyword evidence="5 11" id="KW-0858">Xylan degradation</keyword>
<sequence>MRFSLLLAAAASSLVAAVPLDEELFGRKVDYGSLLHGEDSPMERRSPATAKGDPEGNGFHSGYFYSYWSDGGGSVDYRNLVNGSYKATWTNVGNFVGGKGWNPGGPKVVQYNGTWSGRNANSYLSLYGWTKNQLIEYYIVESYGTYNPSSGTSRIDTVTSDGSQYDIYKTQRVNQPSIVGRATFYQFWSVRRNQRVGGTITVANHFAAWEKSNLKLGTHDYMILATEGYQSSGSSAITVKEVGVDGVPYPDQPDSRKNNNK</sequence>
<dbReference type="EC" id="3.2.1.8" evidence="4 11"/>
<dbReference type="PANTHER" id="PTHR46828">
    <property type="entry name" value="ENDO-1,4-BETA-XYLANASE A-RELATED"/>
    <property type="match status" value="1"/>
</dbReference>
<comment type="caution">
    <text evidence="16">The sequence shown here is derived from an EMBL/GenBank/DDBJ whole genome shotgun (WGS) entry which is preliminary data.</text>
</comment>
<accession>A0AAJ0F3A6</accession>
<keyword evidence="10 11" id="KW-0624">Polysaccharide degradation</keyword>
<dbReference type="InterPro" id="IPR033119">
    <property type="entry name" value="GH11_AS_2"/>
</dbReference>
<feature type="compositionally biased region" description="Basic and acidic residues" evidence="13">
    <location>
        <begin position="36"/>
        <end position="46"/>
    </location>
</feature>
<comment type="similarity">
    <text evidence="3 11 12">Belongs to the glycosyl hydrolase 11 (cellulase G) family.</text>
</comment>
<evidence type="ECO:0000256" key="8">
    <source>
        <dbReference type="ARBA" id="ARBA00023277"/>
    </source>
</evidence>
<evidence type="ECO:0000256" key="1">
    <source>
        <dbReference type="ARBA" id="ARBA00000681"/>
    </source>
</evidence>
<keyword evidence="9 11" id="KW-0326">Glycosidase</keyword>
<comment type="pathway">
    <text evidence="2 11 12">Glycan degradation; xylan degradation.</text>
</comment>
<evidence type="ECO:0000256" key="11">
    <source>
        <dbReference type="PROSITE-ProRule" id="PRU01097"/>
    </source>
</evidence>
<proteinExistence type="inferred from homology"/>
<dbReference type="Proteomes" id="UP001239445">
    <property type="component" value="Unassembled WGS sequence"/>
</dbReference>
<evidence type="ECO:0000259" key="15">
    <source>
        <dbReference type="PROSITE" id="PS51761"/>
    </source>
</evidence>
<name>A0AAJ0F3A6_9PEZI</name>
<evidence type="ECO:0000313" key="17">
    <source>
        <dbReference type="Proteomes" id="UP001239445"/>
    </source>
</evidence>
<evidence type="ECO:0000256" key="3">
    <source>
        <dbReference type="ARBA" id="ARBA00007792"/>
    </source>
</evidence>
<dbReference type="PRINTS" id="PR00911">
    <property type="entry name" value="GLHYDRLASE11"/>
</dbReference>
<keyword evidence="8 11" id="KW-0119">Carbohydrate metabolism</keyword>
<dbReference type="PANTHER" id="PTHR46828:SF2">
    <property type="entry name" value="ENDO-1,4-BETA-XYLANASE A-RELATED"/>
    <property type="match status" value="1"/>
</dbReference>
<gene>
    <name evidence="16" type="ORF">QBC47DRAFT_432875</name>
</gene>
<evidence type="ECO:0000256" key="5">
    <source>
        <dbReference type="ARBA" id="ARBA00022651"/>
    </source>
</evidence>
<evidence type="ECO:0000256" key="6">
    <source>
        <dbReference type="ARBA" id="ARBA00022729"/>
    </source>
</evidence>
<evidence type="ECO:0000256" key="10">
    <source>
        <dbReference type="ARBA" id="ARBA00023326"/>
    </source>
</evidence>
<dbReference type="PROSITE" id="PS51761">
    <property type="entry name" value="GH11_3"/>
    <property type="match status" value="1"/>
</dbReference>
<dbReference type="EMBL" id="MU839840">
    <property type="protein sequence ID" value="KAK1752022.1"/>
    <property type="molecule type" value="Genomic_DNA"/>
</dbReference>
<protein>
    <recommendedName>
        <fullName evidence="4 11">Endo-1,4-beta-xylanase</fullName>
        <ecNumber evidence="4 11">3.2.1.8</ecNumber>
    </recommendedName>
</protein>
<dbReference type="FunFam" id="2.60.120.180:FF:000001">
    <property type="entry name" value="Endo-1,4-beta-xylanase"/>
    <property type="match status" value="1"/>
</dbReference>
<organism evidence="16 17">
    <name type="scientific">Echria macrotheca</name>
    <dbReference type="NCBI Taxonomy" id="438768"/>
    <lineage>
        <taxon>Eukaryota</taxon>
        <taxon>Fungi</taxon>
        <taxon>Dikarya</taxon>
        <taxon>Ascomycota</taxon>
        <taxon>Pezizomycotina</taxon>
        <taxon>Sordariomycetes</taxon>
        <taxon>Sordariomycetidae</taxon>
        <taxon>Sordariales</taxon>
        <taxon>Schizotheciaceae</taxon>
        <taxon>Echria</taxon>
    </lineage>
</organism>
<feature type="domain" description="GH11" evidence="15">
    <location>
        <begin position="51"/>
        <end position="240"/>
    </location>
</feature>
<dbReference type="Gene3D" id="2.60.120.180">
    <property type="match status" value="1"/>
</dbReference>
<feature type="active site" description="Proton donor" evidence="11">
    <location>
        <position position="227"/>
    </location>
</feature>
<feature type="active site" description="Nucleophile" evidence="11">
    <location>
        <position position="136"/>
    </location>
</feature>
<evidence type="ECO:0000256" key="4">
    <source>
        <dbReference type="ARBA" id="ARBA00012590"/>
    </source>
</evidence>
<feature type="chain" id="PRO_5042569782" description="Endo-1,4-beta-xylanase" evidence="14">
    <location>
        <begin position="18"/>
        <end position="261"/>
    </location>
</feature>
<dbReference type="InterPro" id="IPR001137">
    <property type="entry name" value="Glyco_hydro_11"/>
</dbReference>
<evidence type="ECO:0000256" key="9">
    <source>
        <dbReference type="ARBA" id="ARBA00023295"/>
    </source>
</evidence>
<dbReference type="AlphaFoldDB" id="A0AAJ0F3A6"/>
<evidence type="ECO:0000256" key="7">
    <source>
        <dbReference type="ARBA" id="ARBA00022801"/>
    </source>
</evidence>
<dbReference type="GO" id="GO:0031176">
    <property type="term" value="F:endo-1,4-beta-xylanase activity"/>
    <property type="evidence" value="ECO:0007669"/>
    <property type="project" value="UniProtKB-UniRule"/>
</dbReference>
<dbReference type="InterPro" id="IPR013319">
    <property type="entry name" value="GH11/12"/>
</dbReference>
<dbReference type="GO" id="GO:0045493">
    <property type="term" value="P:xylan catabolic process"/>
    <property type="evidence" value="ECO:0007669"/>
    <property type="project" value="UniProtKB-UniRule"/>
</dbReference>
<evidence type="ECO:0000256" key="2">
    <source>
        <dbReference type="ARBA" id="ARBA00004851"/>
    </source>
</evidence>
<comment type="catalytic activity">
    <reaction evidence="1 11 12">
        <text>Endohydrolysis of (1-&gt;4)-beta-D-xylosidic linkages in xylans.</text>
        <dbReference type="EC" id="3.2.1.8"/>
    </reaction>
</comment>
<keyword evidence="6 14" id="KW-0732">Signal</keyword>
<evidence type="ECO:0000313" key="16">
    <source>
        <dbReference type="EMBL" id="KAK1752022.1"/>
    </source>
</evidence>
<dbReference type="InterPro" id="IPR033123">
    <property type="entry name" value="GH11_dom"/>
</dbReference>
<dbReference type="SUPFAM" id="SSF49899">
    <property type="entry name" value="Concanavalin A-like lectins/glucanases"/>
    <property type="match status" value="1"/>
</dbReference>
<dbReference type="PROSITE" id="PS00777">
    <property type="entry name" value="GH11_2"/>
    <property type="match status" value="1"/>
</dbReference>
<evidence type="ECO:0000256" key="12">
    <source>
        <dbReference type="RuleBase" id="RU362015"/>
    </source>
</evidence>
<feature type="signal peptide" evidence="14">
    <location>
        <begin position="1"/>
        <end position="17"/>
    </location>
</feature>
<keyword evidence="7 11" id="KW-0378">Hydrolase</keyword>